<reference evidence="1 2" key="1">
    <citation type="submission" date="2017-04" db="EMBL/GenBank/DDBJ databases">
        <title>Draft genome sequence of Marssonina coronaria NL1: causal agent of apple blotch.</title>
        <authorList>
            <person name="Cheng Q."/>
        </authorList>
    </citation>
    <scope>NUCLEOTIDE SEQUENCE [LARGE SCALE GENOMIC DNA]</scope>
    <source>
        <strain evidence="1 2">NL1</strain>
    </source>
</reference>
<protein>
    <submittedName>
        <fullName evidence="1">Uncharacterized protein</fullName>
    </submittedName>
</protein>
<keyword evidence="2" id="KW-1185">Reference proteome</keyword>
<gene>
    <name evidence="1" type="ORF">B2J93_1907</name>
</gene>
<sequence>MAPRRTGCFREGEISNSLEEVGIRKTGRGASQVGITQVPGTHISSRLVAEPLPNTVHCRPPSRDHPVSRTGELFAAKSDLENLSFNLDLDPSTSSGLNVHYRKLFGAPVRQFSPTA</sequence>
<evidence type="ECO:0000313" key="1">
    <source>
        <dbReference type="EMBL" id="OWO99109.1"/>
    </source>
</evidence>
<dbReference type="InParanoid" id="A0A218YVB2"/>
<evidence type="ECO:0000313" key="2">
    <source>
        <dbReference type="Proteomes" id="UP000242519"/>
    </source>
</evidence>
<organism evidence="1 2">
    <name type="scientific">Diplocarpon coronariae</name>
    <dbReference type="NCBI Taxonomy" id="2795749"/>
    <lineage>
        <taxon>Eukaryota</taxon>
        <taxon>Fungi</taxon>
        <taxon>Dikarya</taxon>
        <taxon>Ascomycota</taxon>
        <taxon>Pezizomycotina</taxon>
        <taxon>Leotiomycetes</taxon>
        <taxon>Helotiales</taxon>
        <taxon>Drepanopezizaceae</taxon>
        <taxon>Diplocarpon</taxon>
    </lineage>
</organism>
<proteinExistence type="predicted"/>
<comment type="caution">
    <text evidence="1">The sequence shown here is derived from an EMBL/GenBank/DDBJ whole genome shotgun (WGS) entry which is preliminary data.</text>
</comment>
<dbReference type="EMBL" id="MZNU01000369">
    <property type="protein sequence ID" value="OWO99109.1"/>
    <property type="molecule type" value="Genomic_DNA"/>
</dbReference>
<dbReference type="Proteomes" id="UP000242519">
    <property type="component" value="Unassembled WGS sequence"/>
</dbReference>
<dbReference type="AlphaFoldDB" id="A0A218YVB2"/>
<name>A0A218YVB2_9HELO</name>
<accession>A0A218YVB2</accession>